<accession>A0ABV7PK94</accession>
<evidence type="ECO:0000256" key="1">
    <source>
        <dbReference type="ARBA" id="ARBA00004613"/>
    </source>
</evidence>
<evidence type="ECO:0000313" key="7">
    <source>
        <dbReference type="Proteomes" id="UP001595665"/>
    </source>
</evidence>
<dbReference type="InterPro" id="IPR006626">
    <property type="entry name" value="PbH1"/>
</dbReference>
<evidence type="ECO:0000259" key="5">
    <source>
        <dbReference type="Pfam" id="PF07602"/>
    </source>
</evidence>
<evidence type="ECO:0000256" key="4">
    <source>
        <dbReference type="SAM" id="SignalP"/>
    </source>
</evidence>
<dbReference type="EMBL" id="JBHRVV010000001">
    <property type="protein sequence ID" value="MFC3458312.1"/>
    <property type="molecule type" value="Genomic_DNA"/>
</dbReference>
<comment type="caution">
    <text evidence="6">The sequence shown here is derived from an EMBL/GenBank/DDBJ whole genome shotgun (WGS) entry which is preliminary data.</text>
</comment>
<reference evidence="7" key="1">
    <citation type="journal article" date="2019" name="Int. J. Syst. Evol. Microbiol.">
        <title>The Global Catalogue of Microorganisms (GCM) 10K type strain sequencing project: providing services to taxonomists for standard genome sequencing and annotation.</title>
        <authorList>
            <consortium name="The Broad Institute Genomics Platform"/>
            <consortium name="The Broad Institute Genome Sequencing Center for Infectious Disease"/>
            <person name="Wu L."/>
            <person name="Ma J."/>
        </authorList>
    </citation>
    <scope>NUCLEOTIDE SEQUENCE [LARGE SCALE GENOMIC DNA]</scope>
    <source>
        <strain evidence="7">CCM 7480</strain>
    </source>
</reference>
<dbReference type="Gene3D" id="2.160.20.10">
    <property type="entry name" value="Single-stranded right-handed beta-helix, Pectin lyase-like"/>
    <property type="match status" value="1"/>
</dbReference>
<organism evidence="6 7">
    <name type="scientific">Massilia haematophila</name>
    <dbReference type="NCBI Taxonomy" id="457923"/>
    <lineage>
        <taxon>Bacteria</taxon>
        <taxon>Pseudomonadati</taxon>
        <taxon>Pseudomonadota</taxon>
        <taxon>Betaproteobacteria</taxon>
        <taxon>Burkholderiales</taxon>
        <taxon>Oxalobacteraceae</taxon>
        <taxon>Telluria group</taxon>
        <taxon>Massilia</taxon>
    </lineage>
</organism>
<dbReference type="InterPro" id="IPR059226">
    <property type="entry name" value="Choice_anch_Q_dom"/>
</dbReference>
<dbReference type="InterPro" id="IPR012334">
    <property type="entry name" value="Pectin_lyas_fold"/>
</dbReference>
<feature type="chain" id="PRO_5046005655" evidence="4">
    <location>
        <begin position="30"/>
        <end position="408"/>
    </location>
</feature>
<evidence type="ECO:0000256" key="3">
    <source>
        <dbReference type="ARBA" id="ARBA00022729"/>
    </source>
</evidence>
<dbReference type="RefSeq" id="WP_379734783.1">
    <property type="nucleotide sequence ID" value="NZ_JBHRVV010000001.1"/>
</dbReference>
<sequence>MTFASVATARIHHVLAASIMLAFAGAASAQTAKTLVEPAFDSPAASSAPTVAAAAVLPTATTVTGHLYVSPTGSDSNPGTQAKPVKTIARADALAKAGYVIHVAPGTYNVAAPSTGSAGIRTTKSGTATARIRFVSDVKWGAKIVFSGTGMGWNSKGAYVDIEGFDITGSGRIGILAEGGKERIANNFVHDLKVSGGCNGGGGAAIDAWGPGGGAVIDSNVVRNIGAQWVAAQSCNTVQGIYLTNQNNVVSNNIISGVASVGINSWHGATSNIYVNNTIFGNKMGIVIGHGDSGATSAGTSNNYVANNIVYRNAYGITEMGTVGKNNRYANNLVFNTGRAWLVKGTVSATVAAEPQFVNYQANGTGDYRLKSTSPAVNKGSATSAPALDFAGVARPRGGAHDIGAYEF</sequence>
<proteinExistence type="predicted"/>
<gene>
    <name evidence="6" type="ORF">ACFOPH_08640</name>
</gene>
<dbReference type="PANTHER" id="PTHR40088">
    <property type="entry name" value="PECTATE LYASE (EUROFUNG)"/>
    <property type="match status" value="1"/>
</dbReference>
<protein>
    <submittedName>
        <fullName evidence="6">Choice-of-anchor Q domain-containing protein</fullName>
    </submittedName>
</protein>
<feature type="domain" description="DUF1565" evidence="5">
    <location>
        <begin position="72"/>
        <end position="111"/>
    </location>
</feature>
<dbReference type="SMART" id="SM00710">
    <property type="entry name" value="PbH1"/>
    <property type="match status" value="7"/>
</dbReference>
<dbReference type="Proteomes" id="UP001595665">
    <property type="component" value="Unassembled WGS sequence"/>
</dbReference>
<dbReference type="InterPro" id="IPR052052">
    <property type="entry name" value="Polysaccharide_Lyase_9"/>
</dbReference>
<feature type="signal peptide" evidence="4">
    <location>
        <begin position="1"/>
        <end position="29"/>
    </location>
</feature>
<dbReference type="Pfam" id="PF07602">
    <property type="entry name" value="DUF1565"/>
    <property type="match status" value="1"/>
</dbReference>
<keyword evidence="2" id="KW-0964">Secreted</keyword>
<comment type="subcellular location">
    <subcellularLocation>
        <location evidence="1">Secreted</location>
    </subcellularLocation>
</comment>
<keyword evidence="3 4" id="KW-0732">Signal</keyword>
<dbReference type="SUPFAM" id="SSF51126">
    <property type="entry name" value="Pectin lyase-like"/>
    <property type="match status" value="1"/>
</dbReference>
<dbReference type="InterPro" id="IPR011050">
    <property type="entry name" value="Pectin_lyase_fold/virulence"/>
</dbReference>
<keyword evidence="7" id="KW-1185">Reference proteome</keyword>
<name>A0ABV7PK94_9BURK</name>
<evidence type="ECO:0000313" key="6">
    <source>
        <dbReference type="EMBL" id="MFC3458312.1"/>
    </source>
</evidence>
<evidence type="ECO:0000256" key="2">
    <source>
        <dbReference type="ARBA" id="ARBA00022525"/>
    </source>
</evidence>
<dbReference type="InterPro" id="IPR011459">
    <property type="entry name" value="DUF1565"/>
</dbReference>
<dbReference type="PANTHER" id="PTHR40088:SF2">
    <property type="entry name" value="SECRETED SUGAR HYDROLASE"/>
    <property type="match status" value="1"/>
</dbReference>
<dbReference type="NCBIfam" id="NF041518">
    <property type="entry name" value="choice_anch_Q"/>
    <property type="match status" value="1"/>
</dbReference>